<comment type="caution">
    <text evidence="11">The sequence shown here is derived from an EMBL/GenBank/DDBJ whole genome shotgun (WGS) entry which is preliminary data.</text>
</comment>
<evidence type="ECO:0000256" key="4">
    <source>
        <dbReference type="ARBA" id="ARBA00022840"/>
    </source>
</evidence>
<evidence type="ECO:0000313" key="11">
    <source>
        <dbReference type="EMBL" id="RSU04972.1"/>
    </source>
</evidence>
<dbReference type="InterPro" id="IPR014017">
    <property type="entry name" value="DNA_helicase_UvrD-like_C"/>
</dbReference>
<proteinExistence type="predicted"/>
<dbReference type="GO" id="GO:0003677">
    <property type="term" value="F:DNA binding"/>
    <property type="evidence" value="ECO:0007669"/>
    <property type="project" value="InterPro"/>
</dbReference>
<keyword evidence="4 9" id="KW-0067">ATP-binding</keyword>
<dbReference type="InterPro" id="IPR000212">
    <property type="entry name" value="DNA_helicase_UvrD/REP"/>
</dbReference>
<dbReference type="GO" id="GO:0000725">
    <property type="term" value="P:recombinational repair"/>
    <property type="evidence" value="ECO:0007669"/>
    <property type="project" value="TreeGrafter"/>
</dbReference>
<organism evidence="11 12">
    <name type="scientific">Vagococcus fessus</name>
    <dbReference type="NCBI Taxonomy" id="120370"/>
    <lineage>
        <taxon>Bacteria</taxon>
        <taxon>Bacillati</taxon>
        <taxon>Bacillota</taxon>
        <taxon>Bacilli</taxon>
        <taxon>Lactobacillales</taxon>
        <taxon>Enterococcaceae</taxon>
        <taxon>Vagococcus</taxon>
    </lineage>
</organism>
<keyword evidence="1 9" id="KW-0547">Nucleotide-binding</keyword>
<dbReference type="Pfam" id="PF00580">
    <property type="entry name" value="UvrD-helicase"/>
    <property type="match status" value="1"/>
</dbReference>
<dbReference type="SUPFAM" id="SSF52540">
    <property type="entry name" value="P-loop containing nucleoside triphosphate hydrolases"/>
    <property type="match status" value="1"/>
</dbReference>
<evidence type="ECO:0000259" key="10">
    <source>
        <dbReference type="PROSITE" id="PS51198"/>
    </source>
</evidence>
<feature type="domain" description="UvrD-like helicase ATP-binding" evidence="10">
    <location>
        <begin position="220"/>
        <end position="498"/>
    </location>
</feature>
<evidence type="ECO:0000256" key="7">
    <source>
        <dbReference type="ARBA" id="ARBA00034808"/>
    </source>
</evidence>
<evidence type="ECO:0000256" key="6">
    <source>
        <dbReference type="ARBA" id="ARBA00034617"/>
    </source>
</evidence>
<dbReference type="Gene3D" id="3.40.50.300">
    <property type="entry name" value="P-loop containing nucleotide triphosphate hydrolases"/>
    <property type="match status" value="2"/>
</dbReference>
<keyword evidence="3 9" id="KW-0347">Helicase</keyword>
<accession>A0A430ACN4</accession>
<dbReference type="PANTHER" id="PTHR11070:SF45">
    <property type="entry name" value="DNA 3'-5' HELICASE"/>
    <property type="match status" value="1"/>
</dbReference>
<keyword evidence="5" id="KW-0413">Isomerase</keyword>
<dbReference type="PROSITE" id="PS51198">
    <property type="entry name" value="UVRD_HELICASE_ATP_BIND"/>
    <property type="match status" value="1"/>
</dbReference>
<keyword evidence="2 9" id="KW-0378">Hydrolase</keyword>
<comment type="catalytic activity">
    <reaction evidence="8">
        <text>ATP + H2O = ADP + phosphate + H(+)</text>
        <dbReference type="Rhea" id="RHEA:13065"/>
        <dbReference type="ChEBI" id="CHEBI:15377"/>
        <dbReference type="ChEBI" id="CHEBI:15378"/>
        <dbReference type="ChEBI" id="CHEBI:30616"/>
        <dbReference type="ChEBI" id="CHEBI:43474"/>
        <dbReference type="ChEBI" id="CHEBI:456216"/>
        <dbReference type="EC" id="5.6.2.4"/>
    </reaction>
</comment>
<dbReference type="GO" id="GO:0016887">
    <property type="term" value="F:ATP hydrolysis activity"/>
    <property type="evidence" value="ECO:0007669"/>
    <property type="project" value="RHEA"/>
</dbReference>
<evidence type="ECO:0000313" key="12">
    <source>
        <dbReference type="Proteomes" id="UP000287101"/>
    </source>
</evidence>
<dbReference type="InterPro" id="IPR027417">
    <property type="entry name" value="P-loop_NTPase"/>
</dbReference>
<protein>
    <recommendedName>
        <fullName evidence="7">DNA 3'-5' helicase</fullName>
        <ecNumber evidence="7">5.6.2.4</ecNumber>
    </recommendedName>
</protein>
<evidence type="ECO:0000256" key="5">
    <source>
        <dbReference type="ARBA" id="ARBA00023235"/>
    </source>
</evidence>
<dbReference type="Pfam" id="PF13361">
    <property type="entry name" value="UvrD_C"/>
    <property type="match status" value="1"/>
</dbReference>
<sequence>MAPTYFTGTSEYFGERLAFDSFKNLFESRRQDRTIGALSYPWHLAGTLSRRETDILILNSKLGALFVEIKGIYLNQIESISYEGWHTKDKFYTDFIHPVRQLEETTQNFRLHCDKHNLHAVPIKGIICLPYITSEDWHAAGFSLYAFLPPIVFKDDLENQDKLFEKLKAIPNIGFKQSLDGVTFDDVKTLLFGSIDFDKNPHFDYIPDYDEAITHYYNGLKLTDKQGKIVDYTGEALVINGVAGSGKTLCMAASAKRKLDEGARVLFICYNKLLAQTIRNLLYKNEMDPNTTSLHVRNFHQWSYYQIKHNTPCTVDNISTTSYYTKKMIATLQAKLATHTDNRFLDQELYTDFLLEECHYLTTLQLKTEEDYQNLTRKGRGNLPKIRKNSQDRSIIFSIYNDYIAEKSRQNKMEFIDHAPYLLEQIDRLPKYDYIYVDEAQDLNLAELQLLRQLTTKGFYLASDRGQKLYNTFYTYKDIGLTVNASNSIRLNESYRSTYQVFKFASALQQNDITLKSEDYTEPYFNTLYQGPVPTLYRFEDNATQHRLMTKKIKNYLANSPGKSIGILVKTKKQLEIVSDYLKAEGIKHHSLNQKVEVVQSNDTYVHLLTMHTSKGLEFDYVQIYDFSSDPKLAEKTDENFDYWNQQRKLFYVAFTRSRHLLDIFYLTQANQLVYELPVECYDVVGE</sequence>
<dbReference type="InterPro" id="IPR014016">
    <property type="entry name" value="UvrD-like_ATP-bd"/>
</dbReference>
<name>A0A430ACN4_9ENTE</name>
<dbReference type="AlphaFoldDB" id="A0A430ACN4"/>
<dbReference type="EMBL" id="NGJY01000001">
    <property type="protein sequence ID" value="RSU04972.1"/>
    <property type="molecule type" value="Genomic_DNA"/>
</dbReference>
<dbReference type="GO" id="GO:0005524">
    <property type="term" value="F:ATP binding"/>
    <property type="evidence" value="ECO:0007669"/>
    <property type="project" value="UniProtKB-UniRule"/>
</dbReference>
<dbReference type="PANTHER" id="PTHR11070">
    <property type="entry name" value="UVRD / RECB / PCRA DNA HELICASE FAMILY MEMBER"/>
    <property type="match status" value="1"/>
</dbReference>
<comment type="catalytic activity">
    <reaction evidence="6">
        <text>Couples ATP hydrolysis with the unwinding of duplex DNA by translocating in the 3'-5' direction.</text>
        <dbReference type="EC" id="5.6.2.4"/>
    </reaction>
</comment>
<reference evidence="11 12" key="1">
    <citation type="submission" date="2017-05" db="EMBL/GenBank/DDBJ databases">
        <title>Vagococcus spp. assemblies.</title>
        <authorList>
            <person name="Gulvik C.A."/>
        </authorList>
    </citation>
    <scope>NUCLEOTIDE SEQUENCE [LARGE SCALE GENOMIC DNA]</scope>
    <source>
        <strain evidence="11 12">CCUG 41755</strain>
    </source>
</reference>
<dbReference type="EC" id="5.6.2.4" evidence="7"/>
<evidence type="ECO:0000256" key="3">
    <source>
        <dbReference type="ARBA" id="ARBA00022806"/>
    </source>
</evidence>
<gene>
    <name evidence="11" type="ORF">CBF31_02825</name>
</gene>
<dbReference type="Proteomes" id="UP000287101">
    <property type="component" value="Unassembled WGS sequence"/>
</dbReference>
<keyword evidence="12" id="KW-1185">Reference proteome</keyword>
<evidence type="ECO:0000256" key="8">
    <source>
        <dbReference type="ARBA" id="ARBA00048988"/>
    </source>
</evidence>
<dbReference type="OrthoDB" id="9787585at2"/>
<dbReference type="GO" id="GO:0043138">
    <property type="term" value="F:3'-5' DNA helicase activity"/>
    <property type="evidence" value="ECO:0007669"/>
    <property type="project" value="UniProtKB-EC"/>
</dbReference>
<evidence type="ECO:0000256" key="9">
    <source>
        <dbReference type="PROSITE-ProRule" id="PRU00560"/>
    </source>
</evidence>
<feature type="binding site" evidence="9">
    <location>
        <begin position="241"/>
        <end position="248"/>
    </location>
    <ligand>
        <name>ATP</name>
        <dbReference type="ChEBI" id="CHEBI:30616"/>
    </ligand>
</feature>
<dbReference type="RefSeq" id="WP_126830767.1">
    <property type="nucleotide sequence ID" value="NZ_CBCRYB010000007.1"/>
</dbReference>
<evidence type="ECO:0000256" key="2">
    <source>
        <dbReference type="ARBA" id="ARBA00022801"/>
    </source>
</evidence>
<evidence type="ECO:0000256" key="1">
    <source>
        <dbReference type="ARBA" id="ARBA00022741"/>
    </source>
</evidence>